<dbReference type="GO" id="GO:0005506">
    <property type="term" value="F:iron ion binding"/>
    <property type="evidence" value="ECO:0007669"/>
    <property type="project" value="InterPro"/>
</dbReference>
<comment type="similarity">
    <text evidence="1">Belongs to the clavaminate synthase family.</text>
</comment>
<dbReference type="Gene3D" id="3.60.130.10">
    <property type="entry name" value="Clavaminate synthase-like"/>
    <property type="match status" value="1"/>
</dbReference>
<organism evidence="8 9">
    <name type="scientific">Streptomyces violaceusniger</name>
    <dbReference type="NCBI Taxonomy" id="68280"/>
    <lineage>
        <taxon>Bacteria</taxon>
        <taxon>Bacillati</taxon>
        <taxon>Actinomycetota</taxon>
        <taxon>Actinomycetes</taxon>
        <taxon>Kitasatosporales</taxon>
        <taxon>Streptomycetaceae</taxon>
        <taxon>Streptomyces</taxon>
        <taxon>Streptomyces violaceusniger group</taxon>
    </lineage>
</organism>
<dbReference type="InterPro" id="IPR003819">
    <property type="entry name" value="TauD/TfdA-like"/>
</dbReference>
<evidence type="ECO:0000313" key="9">
    <source>
        <dbReference type="Proteomes" id="UP000053413"/>
    </source>
</evidence>
<evidence type="ECO:0000256" key="1">
    <source>
        <dbReference type="ARBA" id="ARBA00008425"/>
    </source>
</evidence>
<reference evidence="9" key="1">
    <citation type="submission" date="2015-10" db="EMBL/GenBank/DDBJ databases">
        <authorList>
            <person name="Ju K.-S."/>
            <person name="Doroghazi J.R."/>
            <person name="Metcalf W.W."/>
        </authorList>
    </citation>
    <scope>NUCLEOTIDE SEQUENCE [LARGE SCALE GENOMIC DNA]</scope>
    <source>
        <strain evidence="9">NRRL F-8817</strain>
    </source>
</reference>
<comment type="caution">
    <text evidence="8">The sequence shown here is derived from an EMBL/GenBank/DDBJ whole genome shotgun (WGS) entry which is preliminary data.</text>
</comment>
<protein>
    <submittedName>
        <fullName evidence="8">Arginine beta-hydroxylase, Fe(II)/alpha-ketoglutarate-dependent</fullName>
    </submittedName>
</protein>
<dbReference type="Proteomes" id="UP000053413">
    <property type="component" value="Unassembled WGS sequence"/>
</dbReference>
<dbReference type="OrthoDB" id="3872700at2"/>
<evidence type="ECO:0000256" key="6">
    <source>
        <dbReference type="PIRSR" id="PIRSR019543-2"/>
    </source>
</evidence>
<evidence type="ECO:0000256" key="2">
    <source>
        <dbReference type="ARBA" id="ARBA00022723"/>
    </source>
</evidence>
<dbReference type="InterPro" id="IPR042098">
    <property type="entry name" value="TauD-like_sf"/>
</dbReference>
<feature type="binding site" evidence="5">
    <location>
        <position position="315"/>
    </location>
    <ligand>
        <name>2-oxoglutarate</name>
        <dbReference type="ChEBI" id="CHEBI:16810"/>
    </ligand>
</feature>
<feature type="binding site" evidence="6">
    <location>
        <position position="153"/>
    </location>
    <ligand>
        <name>Fe cation</name>
        <dbReference type="ChEBI" id="CHEBI:24875"/>
    </ligand>
</feature>
<keyword evidence="3" id="KW-0560">Oxidoreductase</keyword>
<feature type="binding site" evidence="5">
    <location>
        <position position="319"/>
    </location>
    <ligand>
        <name>2-oxoglutarate</name>
        <dbReference type="ChEBI" id="CHEBI:16810"/>
    </ligand>
</feature>
<accession>A0A0X3VRV8</accession>
<keyword evidence="2 6" id="KW-0479">Metal-binding</keyword>
<dbReference type="InterPro" id="IPR053447">
    <property type="entry name" value="Alpha-KG_dependent_hydroxylase"/>
</dbReference>
<dbReference type="NCBIfam" id="NF041363">
    <property type="entry name" value="GntD_guanitoxin"/>
    <property type="match status" value="1"/>
</dbReference>
<keyword evidence="4 6" id="KW-0408">Iron</keyword>
<dbReference type="InterPro" id="IPR014503">
    <property type="entry name" value="Clavaminate_syn-like"/>
</dbReference>
<dbReference type="NCBIfam" id="TIGR03946">
    <property type="entry name" value="viomycin_VioC"/>
    <property type="match status" value="1"/>
</dbReference>
<dbReference type="GO" id="GO:0016491">
    <property type="term" value="F:oxidoreductase activity"/>
    <property type="evidence" value="ECO:0007669"/>
    <property type="project" value="UniProtKB-KW"/>
</dbReference>
<dbReference type="EMBL" id="LLZJ01000387">
    <property type="protein sequence ID" value="KUL47378.1"/>
    <property type="molecule type" value="Genomic_DNA"/>
</dbReference>
<evidence type="ECO:0000256" key="3">
    <source>
        <dbReference type="ARBA" id="ARBA00023002"/>
    </source>
</evidence>
<sequence>MATGTSNVLELTPQEAHRSADLGIELAGKYASPEDPRLLFDLPFLAAMLPERTRKFLRAFALEEEHGHCVLRGHRIDTGRIGPTPEHWRARARPAAEFPEEILLLLYGAVIGEPFGWSTQQDGRLVHDVFPIRKHEHEQLGTGSSELLTWHTEDAFHPYRGDYLLLSALRNPDDVATTIGELDLDALAPEHVEVLFQKRFHIAPDESHLPKNNSAGDHEESAKRFATIERLINDREPVAVLYGSRSGPYMRLDPYFMETPEDDPQARAALEAVTGVLDRSLGEVALRQGDVLCVNNHLAVHGRVPFRARYDGTDRWLKRVNVTSDLRKSREMRALAGSRLIG</sequence>
<dbReference type="SUPFAM" id="SSF51197">
    <property type="entry name" value="Clavaminate synthase-like"/>
    <property type="match status" value="1"/>
</dbReference>
<name>A0A0X3VRV8_STRVO</name>
<feature type="domain" description="TauD/TfdA-like" evidence="7">
    <location>
        <begin position="64"/>
        <end position="320"/>
    </location>
</feature>
<feature type="binding site" evidence="6">
    <location>
        <position position="301"/>
    </location>
    <ligand>
        <name>Fe cation</name>
        <dbReference type="ChEBI" id="CHEBI:24875"/>
    </ligand>
</feature>
<dbReference type="Pfam" id="PF02668">
    <property type="entry name" value="TauD"/>
    <property type="match status" value="1"/>
</dbReference>
<gene>
    <name evidence="8" type="ORF">ADL28_32840</name>
</gene>
<proteinExistence type="inferred from homology"/>
<dbReference type="InterPro" id="IPR023966">
    <property type="entry name" value="Arginine_beta-hydroxylase"/>
</dbReference>
<dbReference type="RefSeq" id="WP_059147422.1">
    <property type="nucleotide sequence ID" value="NZ_LLZJ01000387.1"/>
</dbReference>
<evidence type="ECO:0000259" key="7">
    <source>
        <dbReference type="Pfam" id="PF02668"/>
    </source>
</evidence>
<dbReference type="GeneID" id="97436516"/>
<feature type="binding site" evidence="5">
    <location>
        <position position="177"/>
    </location>
    <ligand>
        <name>2-oxoglutarate</name>
        <dbReference type="ChEBI" id="CHEBI:16810"/>
    </ligand>
</feature>
<dbReference type="PIRSF" id="PIRSF019543">
    <property type="entry name" value="Clavaminate_syn"/>
    <property type="match status" value="1"/>
</dbReference>
<dbReference type="AlphaFoldDB" id="A0A0X3VRV8"/>
<evidence type="ECO:0000313" key="8">
    <source>
        <dbReference type="EMBL" id="KUL47378.1"/>
    </source>
</evidence>
<evidence type="ECO:0000256" key="4">
    <source>
        <dbReference type="ARBA" id="ARBA00023004"/>
    </source>
</evidence>
<evidence type="ECO:0000256" key="5">
    <source>
        <dbReference type="PIRSR" id="PIRSR019543-1"/>
    </source>
</evidence>
<feature type="binding site" evidence="6">
    <location>
        <position position="151"/>
    </location>
    <ligand>
        <name>Fe cation</name>
        <dbReference type="ChEBI" id="CHEBI:24875"/>
    </ligand>
</feature>